<dbReference type="GeneID" id="77805138"/>
<dbReference type="PANTHER" id="PTHR34144">
    <property type="entry name" value="CHROMOSOME 8, WHOLE GENOME SHOTGUN SEQUENCE"/>
    <property type="match status" value="1"/>
</dbReference>
<name>A0ABY7D9J1_9BASI</name>
<dbReference type="PANTHER" id="PTHR34144:SF7">
    <property type="entry name" value="EXPORT PROTEIN (CAP59), PUTATIVE (AFU_ORTHOLOGUE AFUA_7G05020)-RELATED"/>
    <property type="match status" value="1"/>
</dbReference>
<proteinExistence type="predicted"/>
<accession>A0ABY7D9J1</accession>
<protein>
    <submittedName>
        <fullName evidence="1">Uncharacterized protein</fullName>
    </submittedName>
</protein>
<gene>
    <name evidence="1" type="ORF">PtA15_17A157</name>
</gene>
<organism evidence="1 2">
    <name type="scientific">Puccinia triticina</name>
    <dbReference type="NCBI Taxonomy" id="208348"/>
    <lineage>
        <taxon>Eukaryota</taxon>
        <taxon>Fungi</taxon>
        <taxon>Dikarya</taxon>
        <taxon>Basidiomycota</taxon>
        <taxon>Pucciniomycotina</taxon>
        <taxon>Pucciniomycetes</taxon>
        <taxon>Pucciniales</taxon>
        <taxon>Pucciniaceae</taxon>
        <taxon>Puccinia</taxon>
    </lineage>
</organism>
<reference evidence="1" key="1">
    <citation type="submission" date="2022-10" db="EMBL/GenBank/DDBJ databases">
        <title>Puccinia triticina Genome sequencing and assembly.</title>
        <authorList>
            <person name="Li C."/>
        </authorList>
    </citation>
    <scope>NUCLEOTIDE SEQUENCE</scope>
    <source>
        <strain evidence="1">Pt15</strain>
    </source>
</reference>
<dbReference type="EMBL" id="CP110437">
    <property type="protein sequence ID" value="WAQ92675.1"/>
    <property type="molecule type" value="Genomic_DNA"/>
</dbReference>
<evidence type="ECO:0000313" key="2">
    <source>
        <dbReference type="Proteomes" id="UP001164743"/>
    </source>
</evidence>
<evidence type="ECO:0000313" key="1">
    <source>
        <dbReference type="EMBL" id="WAQ92675.1"/>
    </source>
</evidence>
<sequence length="414" mass="46526">MQVLSAQIKCSETVIAVRTFPPRTSPVIVHPGLDPDLSVPPHNLSDHILGPARRLDSHGPTLKRFQPVWITQSPLSCRLSPETEALIWMRFLDGAGRTKGTLKVMIALNLHSSQQVLPVITNPILTSLRYLGAENVYVLEETIWMGVDRIKLLLEYRNQALLAFDNADRALDGLSNLVFIDDVFLCAQDILELLWQRHFQGADSACGTDWWEAKTLREQYGSQTPRHPMTPACIRRSSTTRKTLRPRLQILTEYKDGYAAICGAKESKVFQARFHNVLPVPVYLCWNDIVALAPAPFRGPKGLTFRAADRLTNECCNKCLLVPNVAVTYTRIIYYADGVVRSSNCDNCPTSRRPFHGAPDSQFLVEKIDWSSYPKPEIVDPTPPTHLSCDATSSSSLSVELDRPDCVQWPWTYV</sequence>
<dbReference type="RefSeq" id="XP_053028230.1">
    <property type="nucleotide sequence ID" value="XM_053164243.1"/>
</dbReference>
<dbReference type="Proteomes" id="UP001164743">
    <property type="component" value="Chromosome 17A"/>
</dbReference>
<keyword evidence="2" id="KW-1185">Reference proteome</keyword>
<dbReference type="Pfam" id="PF11735">
    <property type="entry name" value="CAP59_mtransfer"/>
    <property type="match status" value="1"/>
</dbReference>
<dbReference type="InterPro" id="IPR021047">
    <property type="entry name" value="Mannosyltransferase_CMT1"/>
</dbReference>